<organism evidence="2 3">
    <name type="scientific">Candidatus Clostridium radicumherbarum</name>
    <dbReference type="NCBI Taxonomy" id="3381662"/>
    <lineage>
        <taxon>Bacteria</taxon>
        <taxon>Bacillati</taxon>
        <taxon>Bacillota</taxon>
        <taxon>Clostridia</taxon>
        <taxon>Eubacteriales</taxon>
        <taxon>Clostridiaceae</taxon>
        <taxon>Clostridium</taxon>
    </lineage>
</organism>
<keyword evidence="1" id="KW-0812">Transmembrane</keyword>
<evidence type="ECO:0000313" key="3">
    <source>
        <dbReference type="Proteomes" id="UP001623661"/>
    </source>
</evidence>
<comment type="caution">
    <text evidence="2">The sequence shown here is derived from an EMBL/GenBank/DDBJ whole genome shotgun (WGS) entry which is preliminary data.</text>
</comment>
<keyword evidence="3" id="KW-1185">Reference proteome</keyword>
<feature type="transmembrane region" description="Helical" evidence="1">
    <location>
        <begin position="6"/>
        <end position="26"/>
    </location>
</feature>
<keyword evidence="1" id="KW-1133">Transmembrane helix</keyword>
<protein>
    <submittedName>
        <fullName evidence="2">Uncharacterized protein</fullName>
    </submittedName>
</protein>
<accession>A0ABW8TTV6</accession>
<reference evidence="2 3" key="1">
    <citation type="submission" date="2024-11" db="EMBL/GenBank/DDBJ databases">
        <authorList>
            <person name="Heng Y.C."/>
            <person name="Lim A.C.H."/>
            <person name="Lee J.K.Y."/>
            <person name="Kittelmann S."/>
        </authorList>
    </citation>
    <scope>NUCLEOTIDE SEQUENCE [LARGE SCALE GENOMIC DNA]</scope>
    <source>
        <strain evidence="2 3">WILCCON 0202</strain>
    </source>
</reference>
<keyword evidence="1" id="KW-0472">Membrane</keyword>
<proteinExistence type="predicted"/>
<dbReference type="Proteomes" id="UP001623661">
    <property type="component" value="Unassembled WGS sequence"/>
</dbReference>
<evidence type="ECO:0000256" key="1">
    <source>
        <dbReference type="SAM" id="Phobius"/>
    </source>
</evidence>
<dbReference type="EMBL" id="JBJHZY010000002">
    <property type="protein sequence ID" value="MFL0269037.1"/>
    <property type="molecule type" value="Genomic_DNA"/>
</dbReference>
<name>A0ABW8TTV6_9CLOT</name>
<sequence length="57" mass="6325">MWITIGIIIIIASGAILLFIIILAAIKNAVVEASNELKEEFINEIDLKVEKESNIEN</sequence>
<dbReference type="RefSeq" id="WP_406765656.1">
    <property type="nucleotide sequence ID" value="NZ_JBJHZY010000002.1"/>
</dbReference>
<evidence type="ECO:0000313" key="2">
    <source>
        <dbReference type="EMBL" id="MFL0269037.1"/>
    </source>
</evidence>
<gene>
    <name evidence="2" type="ORF">ACJDUH_13140</name>
</gene>